<protein>
    <submittedName>
        <fullName evidence="2">Uncharacterized protein</fullName>
    </submittedName>
</protein>
<feature type="region of interest" description="Disordered" evidence="1">
    <location>
        <begin position="1"/>
        <end position="20"/>
    </location>
</feature>
<dbReference type="Proteomes" id="UP001055172">
    <property type="component" value="Unassembled WGS sequence"/>
</dbReference>
<accession>A0AA37GQB3</accession>
<comment type="caution">
    <text evidence="2">The sequence shown here is derived from an EMBL/GenBank/DDBJ whole genome shotgun (WGS) entry which is preliminary data.</text>
</comment>
<dbReference type="EMBL" id="BPPX01000017">
    <property type="protein sequence ID" value="GJC85263.1"/>
    <property type="molecule type" value="Genomic_DNA"/>
</dbReference>
<gene>
    <name evidence="2" type="ORF">ColLi_08101</name>
</gene>
<keyword evidence="3" id="KW-1185">Reference proteome</keyword>
<evidence type="ECO:0000256" key="1">
    <source>
        <dbReference type="SAM" id="MobiDB-lite"/>
    </source>
</evidence>
<organism evidence="2 3">
    <name type="scientific">Colletotrichum liriopes</name>
    <dbReference type="NCBI Taxonomy" id="708192"/>
    <lineage>
        <taxon>Eukaryota</taxon>
        <taxon>Fungi</taxon>
        <taxon>Dikarya</taxon>
        <taxon>Ascomycota</taxon>
        <taxon>Pezizomycotina</taxon>
        <taxon>Sordariomycetes</taxon>
        <taxon>Hypocreomycetidae</taxon>
        <taxon>Glomerellales</taxon>
        <taxon>Glomerellaceae</taxon>
        <taxon>Colletotrichum</taxon>
        <taxon>Colletotrichum spaethianum species complex</taxon>
    </lineage>
</organism>
<proteinExistence type="predicted"/>
<sequence>MAGEDERQVSEVKVAPSRNGSSFGFEAEVDYGRYNLHESLHVRHPGVKAAERGRVSHRSGVAGSGMEAQRRKFSVAEAEAVETLWMGGWLDEEPGQEVEAGREEAFGRVIVKEEQQGEEAAVDLAVGR</sequence>
<evidence type="ECO:0000313" key="2">
    <source>
        <dbReference type="EMBL" id="GJC85263.1"/>
    </source>
</evidence>
<feature type="compositionally biased region" description="Basic and acidic residues" evidence="1">
    <location>
        <begin position="1"/>
        <end position="10"/>
    </location>
</feature>
<reference evidence="2 3" key="1">
    <citation type="submission" date="2021-07" db="EMBL/GenBank/DDBJ databases">
        <title>Genome data of Colletotrichum spaethianum.</title>
        <authorList>
            <person name="Utami Y.D."/>
            <person name="Hiruma K."/>
        </authorList>
    </citation>
    <scope>NUCLEOTIDE SEQUENCE [LARGE SCALE GENOMIC DNA]</scope>
    <source>
        <strain evidence="2 3">MAFF 242679</strain>
    </source>
</reference>
<name>A0AA37GQB3_9PEZI</name>
<evidence type="ECO:0000313" key="3">
    <source>
        <dbReference type="Proteomes" id="UP001055172"/>
    </source>
</evidence>
<dbReference type="AlphaFoldDB" id="A0AA37GQB3"/>